<dbReference type="Proteomes" id="UP000537592">
    <property type="component" value="Unassembled WGS sequence"/>
</dbReference>
<keyword evidence="1" id="KW-0378">Hydrolase</keyword>
<gene>
    <name evidence="3" type="ORF">FHS81_000131</name>
</gene>
<dbReference type="InterPro" id="IPR000073">
    <property type="entry name" value="AB_hydrolase_1"/>
</dbReference>
<dbReference type="InterPro" id="IPR026968">
    <property type="entry name" value="PcaD/CatD"/>
</dbReference>
<evidence type="ECO:0000259" key="2">
    <source>
        <dbReference type="Pfam" id="PF00561"/>
    </source>
</evidence>
<dbReference type="GO" id="GO:0016020">
    <property type="term" value="C:membrane"/>
    <property type="evidence" value="ECO:0007669"/>
    <property type="project" value="TreeGrafter"/>
</dbReference>
<dbReference type="Gene3D" id="3.40.50.1820">
    <property type="entry name" value="alpha/beta hydrolase"/>
    <property type="match status" value="1"/>
</dbReference>
<dbReference type="Pfam" id="PF00561">
    <property type="entry name" value="Abhydrolase_1"/>
    <property type="match status" value="1"/>
</dbReference>
<dbReference type="PRINTS" id="PR00111">
    <property type="entry name" value="ABHYDROLASE"/>
</dbReference>
<evidence type="ECO:0000313" key="3">
    <source>
        <dbReference type="EMBL" id="MBB3808077.1"/>
    </source>
</evidence>
<dbReference type="InterPro" id="IPR029058">
    <property type="entry name" value="AB_hydrolase_fold"/>
</dbReference>
<dbReference type="PANTHER" id="PTHR43798:SF31">
    <property type="entry name" value="AB HYDROLASE SUPERFAMILY PROTEIN YCLE"/>
    <property type="match status" value="1"/>
</dbReference>
<dbReference type="AlphaFoldDB" id="A0A7W5Z136"/>
<dbReference type="InterPro" id="IPR050266">
    <property type="entry name" value="AB_hydrolase_sf"/>
</dbReference>
<comment type="caution">
    <text evidence="3">The sequence shown here is derived from an EMBL/GenBank/DDBJ whole genome shotgun (WGS) entry which is preliminary data.</text>
</comment>
<reference evidence="3 4" key="1">
    <citation type="submission" date="2020-08" db="EMBL/GenBank/DDBJ databases">
        <title>Genomic Encyclopedia of Type Strains, Phase IV (KMG-IV): sequencing the most valuable type-strain genomes for metagenomic binning, comparative biology and taxonomic classification.</title>
        <authorList>
            <person name="Goeker M."/>
        </authorList>
    </citation>
    <scope>NUCLEOTIDE SEQUENCE [LARGE SCALE GENOMIC DNA]</scope>
    <source>
        <strain evidence="3 4">DSM 28760</strain>
    </source>
</reference>
<evidence type="ECO:0000256" key="1">
    <source>
        <dbReference type="ARBA" id="ARBA00022801"/>
    </source>
</evidence>
<evidence type="ECO:0000313" key="4">
    <source>
        <dbReference type="Proteomes" id="UP000537592"/>
    </source>
</evidence>
<protein>
    <submittedName>
        <fullName evidence="3">3-oxoadipate enol-lactonase</fullName>
    </submittedName>
</protein>
<dbReference type="PANTHER" id="PTHR43798">
    <property type="entry name" value="MONOACYLGLYCEROL LIPASE"/>
    <property type="match status" value="1"/>
</dbReference>
<dbReference type="GO" id="GO:0042952">
    <property type="term" value="P:beta-ketoadipate pathway"/>
    <property type="evidence" value="ECO:0007669"/>
    <property type="project" value="InterPro"/>
</dbReference>
<dbReference type="SUPFAM" id="SSF53474">
    <property type="entry name" value="alpha/beta-Hydrolases"/>
    <property type="match status" value="1"/>
</dbReference>
<dbReference type="GO" id="GO:0047570">
    <property type="term" value="F:3-oxoadipate enol-lactonase activity"/>
    <property type="evidence" value="ECO:0007669"/>
    <property type="project" value="InterPro"/>
</dbReference>
<dbReference type="NCBIfam" id="TIGR02427">
    <property type="entry name" value="protocat_pcaD"/>
    <property type="match status" value="1"/>
</dbReference>
<dbReference type="RefSeq" id="WP_183750124.1">
    <property type="nucleotide sequence ID" value="NZ_JACICC010000001.1"/>
</dbReference>
<organism evidence="3 4">
    <name type="scientific">Pseudochelatococcus contaminans</name>
    <dbReference type="NCBI Taxonomy" id="1538103"/>
    <lineage>
        <taxon>Bacteria</taxon>
        <taxon>Pseudomonadati</taxon>
        <taxon>Pseudomonadota</taxon>
        <taxon>Alphaproteobacteria</taxon>
        <taxon>Hyphomicrobiales</taxon>
        <taxon>Chelatococcaceae</taxon>
        <taxon>Pseudochelatococcus</taxon>
    </lineage>
</organism>
<feature type="domain" description="AB hydrolase-1" evidence="2">
    <location>
        <begin position="30"/>
        <end position="252"/>
    </location>
</feature>
<sequence length="272" mass="28951">MASSSTFLRANDIVQHYVLHPSSNSSANTPTVVFINALGSDLRIWNGVVANLTDHAQVLLYDKRGHGLSDAPHGVFSIDDYVDDLIGLLDALAIDDVTVVGLSMGGLIAQRFTARVPQRIKALVLSGTAARIGTDAGWATRMAAVEGGGIEAIVDDILKRWFTQPYRSAHDADVGGWRNMILRTPANGYLAACGAIRQADYREQAGSITTPTLCIVGDGDGSTPADVVRETAVLIPGARFAVIEGAGHIPSIKQPAIFADLIIRHFRHAGVF</sequence>
<proteinExistence type="predicted"/>
<name>A0A7W5Z136_9HYPH</name>
<dbReference type="EMBL" id="JACICC010000001">
    <property type="protein sequence ID" value="MBB3808077.1"/>
    <property type="molecule type" value="Genomic_DNA"/>
</dbReference>
<keyword evidence="4" id="KW-1185">Reference proteome</keyword>
<accession>A0A7W5Z136</accession>